<dbReference type="Gene3D" id="1.10.260.40">
    <property type="entry name" value="lambda repressor-like DNA-binding domains"/>
    <property type="match status" value="1"/>
</dbReference>
<dbReference type="GO" id="GO:0003677">
    <property type="term" value="F:DNA binding"/>
    <property type="evidence" value="ECO:0007669"/>
    <property type="project" value="InterPro"/>
</dbReference>
<dbReference type="RefSeq" id="WP_005657710.1">
    <property type="nucleotide sequence ID" value="NZ_AAZF01000006.1"/>
</dbReference>
<dbReference type="EMBL" id="OV040719">
    <property type="protein sequence ID" value="CAH0450985.1"/>
    <property type="molecule type" value="Genomic_DNA"/>
</dbReference>
<dbReference type="InterPro" id="IPR001387">
    <property type="entry name" value="Cro/C1-type_HTH"/>
</dbReference>
<feature type="domain" description="HTH cro/C1-type" evidence="1">
    <location>
        <begin position="7"/>
        <end position="48"/>
    </location>
</feature>
<gene>
    <name evidence="3" type="ORF">CGSHi3655_03990</name>
    <name evidence="2" type="ORF">KRLU3655_LOCUS1061</name>
</gene>
<dbReference type="PANTHER" id="PTHR35894:SF5">
    <property type="entry name" value="MU-LIKE PROPHAGE FLUMU DNA TRANSPOSITION PROTEIN B"/>
    <property type="match status" value="1"/>
</dbReference>
<dbReference type="Proteomes" id="UP000837958">
    <property type="component" value="Chromosome"/>
</dbReference>
<proteinExistence type="predicted"/>
<protein>
    <submittedName>
        <fullName evidence="2">AAA family ATPase</fullName>
    </submittedName>
    <submittedName>
        <fullName evidence="3">Mu phage DNA transposition protein B</fullName>
    </submittedName>
</protein>
<evidence type="ECO:0000313" key="5">
    <source>
        <dbReference type="Proteomes" id="UP000837958"/>
    </source>
</evidence>
<dbReference type="Pfam" id="PF01381">
    <property type="entry name" value="HTH_3"/>
    <property type="match status" value="1"/>
</dbReference>
<dbReference type="InterPro" id="IPR010982">
    <property type="entry name" value="Lambda_DNA-bd_dom_sf"/>
</dbReference>
<dbReference type="PANTHER" id="PTHR35894">
    <property type="entry name" value="GENERAL SECRETION PATHWAY PROTEIN A-RELATED"/>
    <property type="match status" value="1"/>
</dbReference>
<dbReference type="SUPFAM" id="SSF47413">
    <property type="entry name" value="lambda repressor-like DNA-binding domains"/>
    <property type="match status" value="1"/>
</dbReference>
<dbReference type="GO" id="GO:0016887">
    <property type="term" value="F:ATP hydrolysis activity"/>
    <property type="evidence" value="ECO:0007669"/>
    <property type="project" value="InterPro"/>
</dbReference>
<dbReference type="Gene3D" id="1.10.1180.10">
    <property type="entry name" value="B transposition protein, C-terminal domain"/>
    <property type="match status" value="1"/>
</dbReference>
<organism evidence="3 4">
    <name type="scientific">Haemophilus influenzae (strain NTHi 3655)</name>
    <dbReference type="NCBI Taxonomy" id="375177"/>
    <lineage>
        <taxon>Bacteria</taxon>
        <taxon>Pseudomonadati</taxon>
        <taxon>Pseudomonadota</taxon>
        <taxon>Gammaproteobacteria</taxon>
        <taxon>Pasteurellales</taxon>
        <taxon>Pasteurellaceae</taxon>
        <taxon>Haemophilus</taxon>
    </lineage>
</organism>
<dbReference type="CDD" id="cd00093">
    <property type="entry name" value="HTH_XRE"/>
    <property type="match status" value="1"/>
</dbReference>
<dbReference type="SMART" id="SM00530">
    <property type="entry name" value="HTH_XRE"/>
    <property type="match status" value="1"/>
</dbReference>
<dbReference type="SUPFAM" id="SSF52540">
    <property type="entry name" value="P-loop containing nucleoside triphosphate hydrolases"/>
    <property type="match status" value="1"/>
</dbReference>
<dbReference type="Gene3D" id="3.40.50.300">
    <property type="entry name" value="P-loop containing nucleotide triphosphate hydrolases"/>
    <property type="match status" value="1"/>
</dbReference>
<reference evidence="3 4" key="1">
    <citation type="journal article" date="2007" name="Genome Biol.">
        <title>Characterization and modeling of the Haemophilus influenzae core and supragenomes based on the complete genomic sequences of Rd and 12 clinical nontypeable strains.</title>
        <authorList>
            <person name="Hogg J.S."/>
            <person name="Hu F.Z."/>
            <person name="Janto B."/>
            <person name="Boissy R."/>
            <person name="Hayes J."/>
            <person name="Keefe R."/>
            <person name="Post J.C."/>
            <person name="Ehrlich G.D."/>
        </authorList>
    </citation>
    <scope>NUCLEOTIDE SEQUENCE [LARGE SCALE GENOMIC DNA]</scope>
    <source>
        <strain evidence="3">3655</strain>
        <strain evidence="4">NTHi 3655</strain>
    </source>
</reference>
<evidence type="ECO:0000313" key="2">
    <source>
        <dbReference type="EMBL" id="CAH0450985.1"/>
    </source>
</evidence>
<dbReference type="Pfam" id="PF13401">
    <property type="entry name" value="AAA_22"/>
    <property type="match status" value="1"/>
</dbReference>
<dbReference type="InterPro" id="IPR052026">
    <property type="entry name" value="ExeA_AAA_ATPase_DNA-bind"/>
</dbReference>
<dbReference type="Pfam" id="PF09077">
    <property type="entry name" value="Phage-MuB_C"/>
    <property type="match status" value="1"/>
</dbReference>
<dbReference type="PROSITE" id="PS50943">
    <property type="entry name" value="HTH_CROC1"/>
    <property type="match status" value="1"/>
</dbReference>
<evidence type="ECO:0000313" key="3">
    <source>
        <dbReference type="EMBL" id="EDJ92525.1"/>
    </source>
</evidence>
<sequence>MTLTQQIQQILERKNITQRELSQQIGMSAGALSAYLKGTYAGNIENIENALENWLKNQDKKIRSFIEAPEFIQTPTAERIFNALEMARFATTIVPIYGASGVGKTKACQEFKKQNQNVWMITISPSRASLNAFLYELALELGFKDAPRRKDRLSRMIVEKLTGTRGIVIVDESDHLTYDAIEELRYIQEKAEVGFALIGNDRVYTRMQGGINPAHEHARLWNRLGNRCAIKASEKEDIQSVAAAWQLDTKDKELMKALYDIGTKAGGLRALTQYLRLAGIAAKGQGVAINLDLILQAKMHMQGAI</sequence>
<evidence type="ECO:0000259" key="1">
    <source>
        <dbReference type="PROSITE" id="PS50943"/>
    </source>
</evidence>
<dbReference type="InterPro" id="IPR027417">
    <property type="entry name" value="P-loop_NTPase"/>
</dbReference>
<dbReference type="InterPro" id="IPR009084">
    <property type="entry name" value="B_transpositn_C"/>
</dbReference>
<evidence type="ECO:0000313" key="4">
    <source>
        <dbReference type="Proteomes" id="UP000003185"/>
    </source>
</evidence>
<dbReference type="AlphaFoldDB" id="A0A0H3PBY3"/>
<dbReference type="EMBL" id="AAZF01000006">
    <property type="protein sequence ID" value="EDJ92525.1"/>
    <property type="molecule type" value="Genomic_DNA"/>
</dbReference>
<dbReference type="GO" id="GO:0006313">
    <property type="term" value="P:DNA transposition"/>
    <property type="evidence" value="ECO:0007669"/>
    <property type="project" value="InterPro"/>
</dbReference>
<name>A0A0H3PBY3_HAEI3</name>
<dbReference type="Proteomes" id="UP000003185">
    <property type="component" value="Unassembled WGS sequence"/>
</dbReference>
<dbReference type="SUPFAM" id="SSF47681">
    <property type="entry name" value="C-terminal domain of B transposition protein"/>
    <property type="match status" value="1"/>
</dbReference>
<dbReference type="InterPro" id="IPR036733">
    <property type="entry name" value="B_transposit_C_sf"/>
</dbReference>
<reference evidence="5" key="2">
    <citation type="submission" date="2021-11" db="EMBL/GenBank/DDBJ databases">
        <authorList>
            <person name="Riesbeck K."/>
        </authorList>
    </citation>
    <scope>NUCLEOTIDE SEQUENCE [LARGE SCALE GENOMIC DNA]</scope>
</reference>
<dbReference type="InterPro" id="IPR049945">
    <property type="entry name" value="AAA_22"/>
</dbReference>
<accession>A0A0H3PBY3</accession>
<reference evidence="2" key="3">
    <citation type="submission" date="2024-01" db="EMBL/GenBank/DDBJ databases">
        <authorList>
            <person name="Riesbeck K."/>
        </authorList>
    </citation>
    <scope>NUCLEOTIDE SEQUENCE</scope>
    <source>
        <strain evidence="2">3655</strain>
    </source>
</reference>